<evidence type="ECO:0000259" key="3">
    <source>
        <dbReference type="PROSITE" id="PS51186"/>
    </source>
</evidence>
<protein>
    <submittedName>
        <fullName evidence="4">GCN5-related N-acetyltransferase</fullName>
    </submittedName>
</protein>
<evidence type="ECO:0000256" key="2">
    <source>
        <dbReference type="ARBA" id="ARBA00023315"/>
    </source>
</evidence>
<dbReference type="OrthoDB" id="9775804at2"/>
<dbReference type="STRING" id="320771.Cflav_PD3647"/>
<dbReference type="AlphaFoldDB" id="B9XHF4"/>
<evidence type="ECO:0000313" key="5">
    <source>
        <dbReference type="Proteomes" id="UP000003688"/>
    </source>
</evidence>
<dbReference type="InterPro" id="IPR000182">
    <property type="entry name" value="GNAT_dom"/>
</dbReference>
<dbReference type="InterPro" id="IPR045039">
    <property type="entry name" value="NSI-like"/>
</dbReference>
<dbReference type="CDD" id="cd04301">
    <property type="entry name" value="NAT_SF"/>
    <property type="match status" value="1"/>
</dbReference>
<keyword evidence="2" id="KW-0012">Acyltransferase</keyword>
<organism evidence="4 5">
    <name type="scientific">Pedosphaera parvula (strain Ellin514)</name>
    <dbReference type="NCBI Taxonomy" id="320771"/>
    <lineage>
        <taxon>Bacteria</taxon>
        <taxon>Pseudomonadati</taxon>
        <taxon>Verrucomicrobiota</taxon>
        <taxon>Pedosphaerae</taxon>
        <taxon>Pedosphaerales</taxon>
        <taxon>Pedosphaeraceae</taxon>
        <taxon>Pedosphaera</taxon>
    </lineage>
</organism>
<keyword evidence="5" id="KW-1185">Reference proteome</keyword>
<dbReference type="PANTHER" id="PTHR43626">
    <property type="entry name" value="ACYL-COA N-ACYLTRANSFERASE"/>
    <property type="match status" value="1"/>
</dbReference>
<dbReference type="RefSeq" id="WP_007415248.1">
    <property type="nucleotide sequence ID" value="NZ_ABOX02000014.1"/>
</dbReference>
<dbReference type="PROSITE" id="PS51186">
    <property type="entry name" value="GNAT"/>
    <property type="match status" value="1"/>
</dbReference>
<dbReference type="GO" id="GO:0008080">
    <property type="term" value="F:N-acetyltransferase activity"/>
    <property type="evidence" value="ECO:0007669"/>
    <property type="project" value="InterPro"/>
</dbReference>
<dbReference type="Gene3D" id="3.40.630.30">
    <property type="match status" value="1"/>
</dbReference>
<sequence length="139" mass="16321">MKFRLINSLTESQTHDLHQLYQQEWWSKGRSLQEVTTVLAHSDLVFGLCDPTTERLLAFTRLLTDRVFKAILFDVIVHQDHRGEGLGTELMQQVLNHPVVQQVQHVELYCLPERFRLYRSLGFTEELGTLRLMRRSRSA</sequence>
<reference evidence="4 5" key="1">
    <citation type="journal article" date="2011" name="J. Bacteriol.">
        <title>Genome sequence of 'Pedosphaera parvula' Ellin514, an aerobic Verrucomicrobial isolate from pasture soil.</title>
        <authorList>
            <person name="Kant R."/>
            <person name="van Passel M.W."/>
            <person name="Sangwan P."/>
            <person name="Palva A."/>
            <person name="Lucas S."/>
            <person name="Copeland A."/>
            <person name="Lapidus A."/>
            <person name="Glavina Del Rio T."/>
            <person name="Dalin E."/>
            <person name="Tice H."/>
            <person name="Bruce D."/>
            <person name="Goodwin L."/>
            <person name="Pitluck S."/>
            <person name="Chertkov O."/>
            <person name="Larimer F.W."/>
            <person name="Land M.L."/>
            <person name="Hauser L."/>
            <person name="Brettin T.S."/>
            <person name="Detter J.C."/>
            <person name="Han S."/>
            <person name="de Vos W.M."/>
            <person name="Janssen P.H."/>
            <person name="Smidt H."/>
        </authorList>
    </citation>
    <scope>NUCLEOTIDE SEQUENCE [LARGE SCALE GENOMIC DNA]</scope>
    <source>
        <strain evidence="4 5">Ellin514</strain>
    </source>
</reference>
<dbReference type="Pfam" id="PF00583">
    <property type="entry name" value="Acetyltransf_1"/>
    <property type="match status" value="1"/>
</dbReference>
<dbReference type="Proteomes" id="UP000003688">
    <property type="component" value="Unassembled WGS sequence"/>
</dbReference>
<dbReference type="EMBL" id="ABOX02000014">
    <property type="protein sequence ID" value="EEF60789.1"/>
    <property type="molecule type" value="Genomic_DNA"/>
</dbReference>
<feature type="domain" description="N-acetyltransferase" evidence="3">
    <location>
        <begin position="4"/>
        <end position="138"/>
    </location>
</feature>
<gene>
    <name evidence="4" type="ORF">Cflav_PD3647</name>
</gene>
<dbReference type="SUPFAM" id="SSF55729">
    <property type="entry name" value="Acyl-CoA N-acyltransferases (Nat)"/>
    <property type="match status" value="1"/>
</dbReference>
<dbReference type="GO" id="GO:0005737">
    <property type="term" value="C:cytoplasm"/>
    <property type="evidence" value="ECO:0007669"/>
    <property type="project" value="TreeGrafter"/>
</dbReference>
<evidence type="ECO:0000256" key="1">
    <source>
        <dbReference type="ARBA" id="ARBA00022679"/>
    </source>
</evidence>
<dbReference type="InterPro" id="IPR016181">
    <property type="entry name" value="Acyl_CoA_acyltransferase"/>
</dbReference>
<name>B9XHF4_PEDPL</name>
<proteinExistence type="predicted"/>
<evidence type="ECO:0000313" key="4">
    <source>
        <dbReference type="EMBL" id="EEF60789.1"/>
    </source>
</evidence>
<accession>B9XHF4</accession>
<dbReference type="PANTHER" id="PTHR43626:SF4">
    <property type="entry name" value="GCN5-RELATED N-ACETYLTRANSFERASE 2, CHLOROPLASTIC"/>
    <property type="match status" value="1"/>
</dbReference>
<comment type="caution">
    <text evidence="4">The sequence shown here is derived from an EMBL/GenBank/DDBJ whole genome shotgun (WGS) entry which is preliminary data.</text>
</comment>
<keyword evidence="1 4" id="KW-0808">Transferase</keyword>